<evidence type="ECO:0000256" key="6">
    <source>
        <dbReference type="ARBA" id="ARBA00022473"/>
    </source>
</evidence>
<evidence type="ECO:0000256" key="10">
    <source>
        <dbReference type="ARBA" id="ARBA00022657"/>
    </source>
</evidence>
<dbReference type="GO" id="GO:0005634">
    <property type="term" value="C:nucleus"/>
    <property type="evidence" value="ECO:0007669"/>
    <property type="project" value="UniProtKB-SubCell"/>
</dbReference>
<dbReference type="GO" id="GO:0030968">
    <property type="term" value="P:endoplasmic reticulum unfolded protein response"/>
    <property type="evidence" value="ECO:0007669"/>
    <property type="project" value="UniProtKB-ARBA"/>
</dbReference>
<accession>A0AA97KBY3</accession>
<evidence type="ECO:0000256" key="11">
    <source>
        <dbReference type="ARBA" id="ARBA00022685"/>
    </source>
</evidence>
<evidence type="ECO:0000256" key="22">
    <source>
        <dbReference type="ARBA" id="ARBA00023125"/>
    </source>
</evidence>
<evidence type="ECO:0000256" key="14">
    <source>
        <dbReference type="ARBA" id="ARBA00022782"/>
    </source>
</evidence>
<evidence type="ECO:0000313" key="31">
    <source>
        <dbReference type="Proteomes" id="UP001190640"/>
    </source>
</evidence>
<name>A0AA97KBY3_EUBMA</name>
<dbReference type="CTD" id="7494"/>
<gene>
    <name evidence="32" type="primary">XBP1</name>
</gene>
<evidence type="ECO:0000256" key="2">
    <source>
        <dbReference type="ARBA" id="ARBA00004406"/>
    </source>
</evidence>
<keyword evidence="18" id="KW-1133">Transmembrane helix</keyword>
<keyword evidence="8" id="KW-0517">Myogenesis</keyword>
<feature type="domain" description="BZIP" evidence="30">
    <location>
        <begin position="82"/>
        <end position="145"/>
    </location>
</feature>
<protein>
    <recommendedName>
        <fullName evidence="28">X-box-binding protein 1</fullName>
    </recommendedName>
</protein>
<evidence type="ECO:0000256" key="4">
    <source>
        <dbReference type="ARBA" id="ARBA00004648"/>
    </source>
</evidence>
<dbReference type="Pfam" id="PF07716">
    <property type="entry name" value="bZIP_2"/>
    <property type="match status" value="1"/>
</dbReference>
<keyword evidence="12" id="KW-0812">Transmembrane</keyword>
<keyword evidence="11" id="KW-0165">Cleavage on pair of basic residues</keyword>
<keyword evidence="22" id="KW-0238">DNA-binding</keyword>
<evidence type="ECO:0000256" key="8">
    <source>
        <dbReference type="ARBA" id="ARBA00022541"/>
    </source>
</evidence>
<dbReference type="PANTHER" id="PTHR46542">
    <property type="entry name" value="X-BOX BINDING PROTEIN 1"/>
    <property type="match status" value="1"/>
</dbReference>
<reference evidence="32" key="1">
    <citation type="submission" date="2025-08" db="UniProtKB">
        <authorList>
            <consortium name="RefSeq"/>
        </authorList>
    </citation>
    <scope>IDENTIFICATION</scope>
    <source>
        <tissue evidence="32">Blood</tissue>
    </source>
</reference>
<keyword evidence="20" id="KW-0805">Transcription regulation</keyword>
<dbReference type="InterPro" id="IPR004827">
    <property type="entry name" value="bZIP"/>
</dbReference>
<keyword evidence="14" id="KW-0221">Differentiation</keyword>
<evidence type="ECO:0000256" key="25">
    <source>
        <dbReference type="ARBA" id="ARBA00023163"/>
    </source>
</evidence>
<dbReference type="AlphaFoldDB" id="A0AA97KBY3"/>
<comment type="subcellular location">
    <subcellularLocation>
        <location evidence="3">Cytoplasm</location>
    </subcellularLocation>
    <subcellularLocation>
        <location evidence="2">Endoplasmic reticulum membrane</location>
        <topology evidence="2">Peripheral membrane protein</topology>
    </subcellularLocation>
    <subcellularLocation>
        <location evidence="4">Endoplasmic reticulum membrane</location>
        <topology evidence="4">Single-pass type II membrane protein</topology>
    </subcellularLocation>
    <subcellularLocation>
        <location evidence="1">Nucleus</location>
    </subcellularLocation>
</comment>
<dbReference type="RefSeq" id="XP_054853032.1">
    <property type="nucleotide sequence ID" value="XM_054997057.1"/>
</dbReference>
<evidence type="ECO:0000256" key="7">
    <source>
        <dbReference type="ARBA" id="ARBA00022490"/>
    </source>
</evidence>
<dbReference type="PANTHER" id="PTHR46542:SF1">
    <property type="entry name" value="X-BOX BINDING PROTEIN 1"/>
    <property type="match status" value="1"/>
</dbReference>
<evidence type="ECO:0000256" key="28">
    <source>
        <dbReference type="ARBA" id="ARBA00040165"/>
    </source>
</evidence>
<evidence type="ECO:0000256" key="24">
    <source>
        <dbReference type="ARBA" id="ARBA00023159"/>
    </source>
</evidence>
<evidence type="ECO:0000256" key="23">
    <source>
        <dbReference type="ARBA" id="ARBA00023136"/>
    </source>
</evidence>
<dbReference type="GO" id="GO:0005789">
    <property type="term" value="C:endoplasmic reticulum membrane"/>
    <property type="evidence" value="ECO:0007669"/>
    <property type="project" value="UniProtKB-SubCell"/>
</dbReference>
<evidence type="ECO:0000256" key="3">
    <source>
        <dbReference type="ARBA" id="ARBA00004496"/>
    </source>
</evidence>
<dbReference type="SMART" id="SM00338">
    <property type="entry name" value="BRLZ"/>
    <property type="match status" value="1"/>
</dbReference>
<dbReference type="SUPFAM" id="SSF57959">
    <property type="entry name" value="Leucine zipper domain"/>
    <property type="match status" value="1"/>
</dbReference>
<keyword evidence="24" id="KW-0010">Activator</keyword>
<feature type="region of interest" description="Disordered" evidence="29">
    <location>
        <begin position="1"/>
        <end position="76"/>
    </location>
</feature>
<dbReference type="GO" id="GO:0030154">
    <property type="term" value="P:cell differentiation"/>
    <property type="evidence" value="ECO:0007669"/>
    <property type="project" value="UniProtKB-KW"/>
</dbReference>
<keyword evidence="17" id="KW-0735">Signal-anchor</keyword>
<keyword evidence="9" id="KW-0597">Phosphoprotein</keyword>
<evidence type="ECO:0000256" key="9">
    <source>
        <dbReference type="ARBA" id="ARBA00022553"/>
    </source>
</evidence>
<dbReference type="CDD" id="cd14691">
    <property type="entry name" value="bZIP_XBP1"/>
    <property type="match status" value="1"/>
</dbReference>
<keyword evidence="26" id="KW-0834">Unfolded protein response</keyword>
<feature type="region of interest" description="Disordered" evidence="29">
    <location>
        <begin position="170"/>
        <end position="203"/>
    </location>
</feature>
<evidence type="ECO:0000313" key="32">
    <source>
        <dbReference type="RefSeq" id="XP_054853032.1"/>
    </source>
</evidence>
<feature type="region of interest" description="Disordered" evidence="29">
    <location>
        <begin position="88"/>
        <end position="108"/>
    </location>
</feature>
<evidence type="ECO:0000256" key="20">
    <source>
        <dbReference type="ARBA" id="ARBA00023015"/>
    </source>
</evidence>
<comment type="similarity">
    <text evidence="5">Belongs to the bZIP family.</text>
</comment>
<keyword evidence="10" id="KW-0037">Angiogenesis</keyword>
<keyword evidence="25" id="KW-0804">Transcription</keyword>
<dbReference type="GO" id="GO:0006915">
    <property type="term" value="P:apoptotic process"/>
    <property type="evidence" value="ECO:0007669"/>
    <property type="project" value="UniProtKB-KW"/>
</dbReference>
<dbReference type="Gene3D" id="1.20.5.170">
    <property type="match status" value="1"/>
</dbReference>
<keyword evidence="7" id="KW-0963">Cytoplasm</keyword>
<evidence type="ECO:0000256" key="18">
    <source>
        <dbReference type="ARBA" id="ARBA00022989"/>
    </source>
</evidence>
<proteinExistence type="inferred from homology"/>
<dbReference type="GO" id="GO:0000977">
    <property type="term" value="F:RNA polymerase II transcription regulatory region sequence-specific DNA binding"/>
    <property type="evidence" value="ECO:0007669"/>
    <property type="project" value="TreeGrafter"/>
</dbReference>
<evidence type="ECO:0000256" key="17">
    <source>
        <dbReference type="ARBA" id="ARBA00022968"/>
    </source>
</evidence>
<evidence type="ECO:0000256" key="15">
    <source>
        <dbReference type="ARBA" id="ARBA00022824"/>
    </source>
</evidence>
<feature type="compositionally biased region" description="Acidic residues" evidence="29">
    <location>
        <begin position="181"/>
        <end position="194"/>
    </location>
</feature>
<keyword evidence="6" id="KW-0217">Developmental protein</keyword>
<dbReference type="GO" id="GO:0000981">
    <property type="term" value="F:DNA-binding transcription factor activity, RNA polymerase II-specific"/>
    <property type="evidence" value="ECO:0007669"/>
    <property type="project" value="TreeGrafter"/>
</dbReference>
<evidence type="ECO:0000256" key="1">
    <source>
        <dbReference type="ARBA" id="ARBA00004123"/>
    </source>
</evidence>
<keyword evidence="19" id="KW-0007">Acetylation</keyword>
<evidence type="ECO:0000256" key="12">
    <source>
        <dbReference type="ARBA" id="ARBA00022692"/>
    </source>
</evidence>
<keyword evidence="21" id="KW-0346">Stress response</keyword>
<keyword evidence="23" id="KW-0472">Membrane</keyword>
<dbReference type="FunFam" id="1.20.5.170:FF:000049">
    <property type="entry name" value="X-box binding protein 1"/>
    <property type="match status" value="1"/>
</dbReference>
<evidence type="ECO:0000256" key="29">
    <source>
        <dbReference type="SAM" id="MobiDB-lite"/>
    </source>
</evidence>
<dbReference type="GO" id="GO:0007517">
    <property type="term" value="P:muscle organ development"/>
    <property type="evidence" value="ECO:0007669"/>
    <property type="project" value="UniProtKB-KW"/>
</dbReference>
<evidence type="ECO:0000256" key="5">
    <source>
        <dbReference type="ARBA" id="ARBA00007163"/>
    </source>
</evidence>
<evidence type="ECO:0000256" key="27">
    <source>
        <dbReference type="ARBA" id="ARBA00023242"/>
    </source>
</evidence>
<evidence type="ECO:0000256" key="26">
    <source>
        <dbReference type="ARBA" id="ARBA00023230"/>
    </source>
</evidence>
<keyword evidence="27" id="KW-0539">Nucleus</keyword>
<dbReference type="GeneID" id="129341719"/>
<keyword evidence="16" id="KW-0832">Ubl conjugation</keyword>
<sequence>MAASHDIRYAQDSGRCRSPCSDLGGGRTEAAVGMAPLPGHAAAPQPRLLLLPAAAPGSSAASASPPPPPPRKRQRLAHLSAEEKALRRKLKNRVAAQSARDRKKARMGELERQAVELEAENQRLLAENQALRGRTLSLAAENRELRLRLGLPATEAAALKVEAVAEPPVAAAAGGGGGDTAAEEEEELEMEEEASGLGLGPATGSAESAALRLRVPLQQGQAQQSPLWAASAWILTAALALSPPSLICSWAFWTAWTQTCFCVMRGLSWPAGRPCSKSSCSRREEKRIPYRPLLAPLWGPHRPGWKPLMN</sequence>
<dbReference type="InterPro" id="IPR052470">
    <property type="entry name" value="ER_Stress-Reg_TF"/>
</dbReference>
<evidence type="ECO:0000259" key="30">
    <source>
        <dbReference type="PROSITE" id="PS50217"/>
    </source>
</evidence>
<keyword evidence="31" id="KW-1185">Reference proteome</keyword>
<evidence type="ECO:0000256" key="21">
    <source>
        <dbReference type="ARBA" id="ARBA00023016"/>
    </source>
</evidence>
<evidence type="ECO:0000256" key="16">
    <source>
        <dbReference type="ARBA" id="ARBA00022843"/>
    </source>
</evidence>
<feature type="compositionally biased region" description="Low complexity" evidence="29">
    <location>
        <begin position="41"/>
        <end position="63"/>
    </location>
</feature>
<keyword evidence="13" id="KW-0053">Apoptosis</keyword>
<evidence type="ECO:0000256" key="13">
    <source>
        <dbReference type="ARBA" id="ARBA00022703"/>
    </source>
</evidence>
<dbReference type="GO" id="GO:0043066">
    <property type="term" value="P:negative regulation of apoptotic process"/>
    <property type="evidence" value="ECO:0007669"/>
    <property type="project" value="UniProtKB-ARBA"/>
</dbReference>
<dbReference type="GO" id="GO:0001525">
    <property type="term" value="P:angiogenesis"/>
    <property type="evidence" value="ECO:0007669"/>
    <property type="project" value="UniProtKB-KW"/>
</dbReference>
<dbReference type="InterPro" id="IPR046347">
    <property type="entry name" value="bZIP_sf"/>
</dbReference>
<evidence type="ECO:0000256" key="19">
    <source>
        <dbReference type="ARBA" id="ARBA00022990"/>
    </source>
</evidence>
<organism evidence="31 32">
    <name type="scientific">Eublepharis macularius</name>
    <name type="common">Leopard gecko</name>
    <name type="synonym">Cyrtodactylus macularius</name>
    <dbReference type="NCBI Taxonomy" id="481883"/>
    <lineage>
        <taxon>Eukaryota</taxon>
        <taxon>Metazoa</taxon>
        <taxon>Chordata</taxon>
        <taxon>Craniata</taxon>
        <taxon>Vertebrata</taxon>
        <taxon>Euteleostomi</taxon>
        <taxon>Lepidosauria</taxon>
        <taxon>Squamata</taxon>
        <taxon>Bifurcata</taxon>
        <taxon>Gekkota</taxon>
        <taxon>Eublepharidae</taxon>
        <taxon>Eublepharinae</taxon>
        <taxon>Eublepharis</taxon>
    </lineage>
</organism>
<keyword evidence="15" id="KW-0256">Endoplasmic reticulum</keyword>
<dbReference type="PROSITE" id="PS50217">
    <property type="entry name" value="BZIP"/>
    <property type="match status" value="1"/>
</dbReference>
<dbReference type="Proteomes" id="UP001190640">
    <property type="component" value="Chromosome 13"/>
</dbReference>